<feature type="domain" description="C-type lectin" evidence="2">
    <location>
        <begin position="129"/>
        <end position="238"/>
    </location>
</feature>
<dbReference type="InterPro" id="IPR001304">
    <property type="entry name" value="C-type_lectin-like"/>
</dbReference>
<evidence type="ECO:0000313" key="3">
    <source>
        <dbReference type="EMBL" id="KAK1906551.1"/>
    </source>
</evidence>
<evidence type="ECO:0000259" key="2">
    <source>
        <dbReference type="PROSITE" id="PS50041"/>
    </source>
</evidence>
<dbReference type="SUPFAM" id="SSF56436">
    <property type="entry name" value="C-type lectin-like"/>
    <property type="match status" value="3"/>
</dbReference>
<dbReference type="Pfam" id="PF00059">
    <property type="entry name" value="Lectin_C"/>
    <property type="match status" value="3"/>
</dbReference>
<evidence type="ECO:0000256" key="1">
    <source>
        <dbReference type="SAM" id="SignalP"/>
    </source>
</evidence>
<dbReference type="Proteomes" id="UP001228049">
    <property type="component" value="Unassembled WGS sequence"/>
</dbReference>
<protein>
    <submittedName>
        <fullName evidence="3">C-type lectin 1</fullName>
    </submittedName>
</protein>
<feature type="domain" description="C-type lectin" evidence="2">
    <location>
        <begin position="252"/>
        <end position="360"/>
    </location>
</feature>
<name>A0AAD9CTC0_DISEL</name>
<proteinExistence type="predicted"/>
<evidence type="ECO:0000313" key="4">
    <source>
        <dbReference type="Proteomes" id="UP001228049"/>
    </source>
</evidence>
<feature type="signal peptide" evidence="1">
    <location>
        <begin position="1"/>
        <end position="18"/>
    </location>
</feature>
<feature type="chain" id="PRO_5042275700" evidence="1">
    <location>
        <begin position="19"/>
        <end position="374"/>
    </location>
</feature>
<dbReference type="EMBL" id="JASDAP010000001">
    <property type="protein sequence ID" value="KAK1906551.1"/>
    <property type="molecule type" value="Genomic_DNA"/>
</dbReference>
<sequence>MALLVFLLCSGLFHFTLTSHQLRIFYFKTTRSVWSEALEECYENNESPVTLYDEEDEKFTYKFQESNRGPPPLWLGLSKSRNLTWSNGNNVNFTESLVNLTKGEQICEAIDNDTWTGYNCSEKKHFMCSKDDTYTLIEKEEDWCHALKYCRTHHSDLVSIHNETENGLVLEKGNNRSFWIGLMHDEWEWQDKGCSSFRKWRPPTHFRLDSDEEKECTTYTNGEMDAQECDQLKNPFCSKGDMRIRVINKNFTWEEAFNYCETEHSGLLSIEDKEDQYAVEQWLKFSEFSDGVGPFWIALRQSRVFGFWIWRDSVVSYKNWKNGSVPVPPSSHICGVISDKTDNYTWTDENCLLRHPFLCEEEIVYMDKRYGFDG</sequence>
<keyword evidence="4" id="KW-1185">Reference proteome</keyword>
<feature type="domain" description="C-type lectin" evidence="2">
    <location>
        <begin position="20"/>
        <end position="129"/>
    </location>
</feature>
<dbReference type="CDD" id="cd00037">
    <property type="entry name" value="CLECT"/>
    <property type="match status" value="1"/>
</dbReference>
<keyword evidence="1" id="KW-0732">Signal</keyword>
<comment type="caution">
    <text evidence="3">The sequence shown here is derived from an EMBL/GenBank/DDBJ whole genome shotgun (WGS) entry which is preliminary data.</text>
</comment>
<dbReference type="InterPro" id="IPR016187">
    <property type="entry name" value="CTDL_fold"/>
</dbReference>
<gene>
    <name evidence="3" type="ORF">KUDE01_008947</name>
</gene>
<dbReference type="AlphaFoldDB" id="A0AAD9CTC0"/>
<reference evidence="3" key="1">
    <citation type="submission" date="2023-04" db="EMBL/GenBank/DDBJ databases">
        <title>Chromosome-level genome of Chaenocephalus aceratus.</title>
        <authorList>
            <person name="Park H."/>
        </authorList>
    </citation>
    <scope>NUCLEOTIDE SEQUENCE</scope>
    <source>
        <strain evidence="3">DE</strain>
        <tissue evidence="3">Muscle</tissue>
    </source>
</reference>
<dbReference type="SMART" id="SM00034">
    <property type="entry name" value="CLECT"/>
    <property type="match status" value="3"/>
</dbReference>
<dbReference type="PANTHER" id="PTHR45784:SF3">
    <property type="entry name" value="C-TYPE LECTIN DOMAIN FAMILY 4 MEMBER K-LIKE-RELATED"/>
    <property type="match status" value="1"/>
</dbReference>
<dbReference type="InterPro" id="IPR016186">
    <property type="entry name" value="C-type_lectin-like/link_sf"/>
</dbReference>
<dbReference type="PANTHER" id="PTHR45784">
    <property type="entry name" value="C-TYPE LECTIN DOMAIN FAMILY 20 MEMBER A-RELATED"/>
    <property type="match status" value="1"/>
</dbReference>
<accession>A0AAD9CTC0</accession>
<dbReference type="PROSITE" id="PS50041">
    <property type="entry name" value="C_TYPE_LECTIN_2"/>
    <property type="match status" value="3"/>
</dbReference>
<organism evidence="3 4">
    <name type="scientific">Dissostichus eleginoides</name>
    <name type="common">Patagonian toothfish</name>
    <name type="synonym">Dissostichus amissus</name>
    <dbReference type="NCBI Taxonomy" id="100907"/>
    <lineage>
        <taxon>Eukaryota</taxon>
        <taxon>Metazoa</taxon>
        <taxon>Chordata</taxon>
        <taxon>Craniata</taxon>
        <taxon>Vertebrata</taxon>
        <taxon>Euteleostomi</taxon>
        <taxon>Actinopterygii</taxon>
        <taxon>Neopterygii</taxon>
        <taxon>Teleostei</taxon>
        <taxon>Neoteleostei</taxon>
        <taxon>Acanthomorphata</taxon>
        <taxon>Eupercaria</taxon>
        <taxon>Perciformes</taxon>
        <taxon>Notothenioidei</taxon>
        <taxon>Nototheniidae</taxon>
        <taxon>Dissostichus</taxon>
    </lineage>
</organism>
<dbReference type="Gene3D" id="3.10.100.10">
    <property type="entry name" value="Mannose-Binding Protein A, subunit A"/>
    <property type="match status" value="3"/>
</dbReference>